<dbReference type="PANTHER" id="PTHR22847">
    <property type="entry name" value="WD40 REPEAT PROTEIN"/>
    <property type="match status" value="1"/>
</dbReference>
<organism evidence="5 6">
    <name type="scientific">Saccharata proteae CBS 121410</name>
    <dbReference type="NCBI Taxonomy" id="1314787"/>
    <lineage>
        <taxon>Eukaryota</taxon>
        <taxon>Fungi</taxon>
        <taxon>Dikarya</taxon>
        <taxon>Ascomycota</taxon>
        <taxon>Pezizomycotina</taxon>
        <taxon>Dothideomycetes</taxon>
        <taxon>Dothideomycetes incertae sedis</taxon>
        <taxon>Botryosphaeriales</taxon>
        <taxon>Saccharataceae</taxon>
        <taxon>Saccharata</taxon>
    </lineage>
</organism>
<proteinExistence type="predicted"/>
<gene>
    <name evidence="5" type="ORF">K490DRAFT_49294</name>
</gene>
<dbReference type="Pfam" id="PF00400">
    <property type="entry name" value="WD40"/>
    <property type="match status" value="5"/>
</dbReference>
<evidence type="ECO:0000313" key="5">
    <source>
        <dbReference type="EMBL" id="KAF2084398.1"/>
    </source>
</evidence>
<dbReference type="FunFam" id="2.130.10.10:FF:001196">
    <property type="entry name" value="WD repeat protein (AFU_orthologue AFUA_1G12380)"/>
    <property type="match status" value="1"/>
</dbReference>
<accession>A0A9P4HR43</accession>
<dbReference type="Gene3D" id="2.130.10.10">
    <property type="entry name" value="YVTN repeat-like/Quinoprotein amine dehydrogenase"/>
    <property type="match status" value="2"/>
</dbReference>
<dbReference type="OrthoDB" id="6262491at2759"/>
<dbReference type="SMART" id="SM00320">
    <property type="entry name" value="WD40"/>
    <property type="match status" value="6"/>
</dbReference>
<protein>
    <submittedName>
        <fullName evidence="5">WD repeat protein</fullName>
    </submittedName>
</protein>
<dbReference type="GO" id="GO:0043224">
    <property type="term" value="C:nuclear SCF ubiquitin ligase complex"/>
    <property type="evidence" value="ECO:0007669"/>
    <property type="project" value="TreeGrafter"/>
</dbReference>
<feature type="repeat" description="WD" evidence="3">
    <location>
        <begin position="281"/>
        <end position="322"/>
    </location>
</feature>
<keyword evidence="2" id="KW-0677">Repeat</keyword>
<feature type="repeat" description="WD" evidence="3">
    <location>
        <begin position="77"/>
        <end position="118"/>
    </location>
</feature>
<dbReference type="InterPro" id="IPR001680">
    <property type="entry name" value="WD40_rpt"/>
</dbReference>
<dbReference type="GO" id="GO:0000209">
    <property type="term" value="P:protein polyubiquitination"/>
    <property type="evidence" value="ECO:0007669"/>
    <property type="project" value="TreeGrafter"/>
</dbReference>
<dbReference type="AlphaFoldDB" id="A0A9P4HR43"/>
<dbReference type="Proteomes" id="UP000799776">
    <property type="component" value="Unassembled WGS sequence"/>
</dbReference>
<evidence type="ECO:0000256" key="1">
    <source>
        <dbReference type="ARBA" id="ARBA00022574"/>
    </source>
</evidence>
<dbReference type="InterPro" id="IPR019775">
    <property type="entry name" value="WD40_repeat_CS"/>
</dbReference>
<dbReference type="InterPro" id="IPR036322">
    <property type="entry name" value="WD40_repeat_dom_sf"/>
</dbReference>
<keyword evidence="6" id="KW-1185">Reference proteome</keyword>
<evidence type="ECO:0000256" key="2">
    <source>
        <dbReference type="ARBA" id="ARBA00022737"/>
    </source>
</evidence>
<dbReference type="PROSITE" id="PS00678">
    <property type="entry name" value="WD_REPEATS_1"/>
    <property type="match status" value="1"/>
</dbReference>
<dbReference type="PROSITE" id="PS50082">
    <property type="entry name" value="WD_REPEATS_2"/>
    <property type="match status" value="4"/>
</dbReference>
<sequence length="405" mass="43844">MSRSSHPGHFFQTSTALSESARKAQKAKNASGNPIKLPSKLLAAIADPLNPHHVYVAEAAGKVRHVALETRETAHTFSGPAAPLTSLAIAPKTRTLLAGCWDKSIWAWSLDPSAQAATPRRFANGHTDFVKSLCVTSLGGRDILFSGGADATICTWDVGNGALLYKMKGHKRGVLSLAVDPEGYVGAMARQAPSAVIWSAGSDREIRAWRVSATSGQPIDPKNPGVSEEDSATLEEPSPLLAHETSVDSLLFDASADLWTASADRTARCLSRAHGWSTDTTLNHPDYVRDVVVDEVGGYVITACRDEHVRVWERGSGKLVHVFEGHYEEVTSLVLVEGNEQKVVSVGIDGTVRQWSLKAADLQKAIEEAESERKGEGKEEDEKPKESLMTEDEERELAELMEDDD</sequence>
<feature type="region of interest" description="Disordered" evidence="4">
    <location>
        <begin position="367"/>
        <end position="405"/>
    </location>
</feature>
<feature type="repeat" description="WD" evidence="3">
    <location>
        <begin position="123"/>
        <end position="166"/>
    </location>
</feature>
<dbReference type="InterPro" id="IPR015943">
    <property type="entry name" value="WD40/YVTN_repeat-like_dom_sf"/>
</dbReference>
<feature type="region of interest" description="Disordered" evidence="4">
    <location>
        <begin position="213"/>
        <end position="236"/>
    </location>
</feature>
<feature type="compositionally biased region" description="Acidic residues" evidence="4">
    <location>
        <begin position="389"/>
        <end position="405"/>
    </location>
</feature>
<dbReference type="PANTHER" id="PTHR22847:SF681">
    <property type="entry name" value="F-BOX PROTEIN MET30"/>
    <property type="match status" value="1"/>
</dbReference>
<evidence type="ECO:0000313" key="6">
    <source>
        <dbReference type="Proteomes" id="UP000799776"/>
    </source>
</evidence>
<feature type="compositionally biased region" description="Basic and acidic residues" evidence="4">
    <location>
        <begin position="367"/>
        <end position="388"/>
    </location>
</feature>
<evidence type="ECO:0000256" key="3">
    <source>
        <dbReference type="PROSITE-ProRule" id="PRU00221"/>
    </source>
</evidence>
<dbReference type="GO" id="GO:0043130">
    <property type="term" value="F:ubiquitin binding"/>
    <property type="evidence" value="ECO:0007669"/>
    <property type="project" value="TreeGrafter"/>
</dbReference>
<comment type="caution">
    <text evidence="5">The sequence shown here is derived from an EMBL/GenBank/DDBJ whole genome shotgun (WGS) entry which is preliminary data.</text>
</comment>
<name>A0A9P4HR43_9PEZI</name>
<evidence type="ECO:0000256" key="4">
    <source>
        <dbReference type="SAM" id="MobiDB-lite"/>
    </source>
</evidence>
<keyword evidence="1 3" id="KW-0853">WD repeat</keyword>
<dbReference type="EMBL" id="ML978742">
    <property type="protein sequence ID" value="KAF2084398.1"/>
    <property type="molecule type" value="Genomic_DNA"/>
</dbReference>
<feature type="repeat" description="WD" evidence="3">
    <location>
        <begin position="323"/>
        <end position="365"/>
    </location>
</feature>
<dbReference type="SUPFAM" id="SSF50978">
    <property type="entry name" value="WD40 repeat-like"/>
    <property type="match status" value="1"/>
</dbReference>
<reference evidence="5" key="1">
    <citation type="journal article" date="2020" name="Stud. Mycol.">
        <title>101 Dothideomycetes genomes: a test case for predicting lifestyles and emergence of pathogens.</title>
        <authorList>
            <person name="Haridas S."/>
            <person name="Albert R."/>
            <person name="Binder M."/>
            <person name="Bloem J."/>
            <person name="Labutti K."/>
            <person name="Salamov A."/>
            <person name="Andreopoulos B."/>
            <person name="Baker S."/>
            <person name="Barry K."/>
            <person name="Bills G."/>
            <person name="Bluhm B."/>
            <person name="Cannon C."/>
            <person name="Castanera R."/>
            <person name="Culley D."/>
            <person name="Daum C."/>
            <person name="Ezra D."/>
            <person name="Gonzalez J."/>
            <person name="Henrissat B."/>
            <person name="Kuo A."/>
            <person name="Liang C."/>
            <person name="Lipzen A."/>
            <person name="Lutzoni F."/>
            <person name="Magnuson J."/>
            <person name="Mondo S."/>
            <person name="Nolan M."/>
            <person name="Ohm R."/>
            <person name="Pangilinan J."/>
            <person name="Park H.-J."/>
            <person name="Ramirez L."/>
            <person name="Alfaro M."/>
            <person name="Sun H."/>
            <person name="Tritt A."/>
            <person name="Yoshinaga Y."/>
            <person name="Zwiers L.-H."/>
            <person name="Turgeon B."/>
            <person name="Goodwin S."/>
            <person name="Spatafora J."/>
            <person name="Crous P."/>
            <person name="Grigoriev I."/>
        </authorList>
    </citation>
    <scope>NUCLEOTIDE SEQUENCE</scope>
    <source>
        <strain evidence="5">CBS 121410</strain>
    </source>
</reference>